<dbReference type="GO" id="GO:0016705">
    <property type="term" value="F:oxidoreductase activity, acting on paired donors, with incorporation or reduction of molecular oxygen"/>
    <property type="evidence" value="ECO:0007669"/>
    <property type="project" value="InterPro"/>
</dbReference>
<dbReference type="PANTHER" id="PTHR47950:SF44">
    <property type="entry name" value="CYTOCHROME P450, FAMILY 76, SUBFAMILY C, POLYPEPTIDE 5-RELATED"/>
    <property type="match status" value="1"/>
</dbReference>
<dbReference type="InterPro" id="IPR036396">
    <property type="entry name" value="Cyt_P450_sf"/>
</dbReference>
<reference evidence="3" key="1">
    <citation type="submission" date="2023-07" db="EMBL/GenBank/DDBJ databases">
        <title>draft genome sequence of fig (Ficus carica).</title>
        <authorList>
            <person name="Takahashi T."/>
            <person name="Nishimura K."/>
        </authorList>
    </citation>
    <scope>NUCLEOTIDE SEQUENCE</scope>
</reference>
<keyword evidence="2" id="KW-0560">Oxidoreductase</keyword>
<dbReference type="InterPro" id="IPR017972">
    <property type="entry name" value="Cyt_P450_CS"/>
</dbReference>
<dbReference type="AlphaFoldDB" id="A0AA88DVD1"/>
<dbReference type="GO" id="GO:0020037">
    <property type="term" value="F:heme binding"/>
    <property type="evidence" value="ECO:0007669"/>
    <property type="project" value="InterPro"/>
</dbReference>
<keyword evidence="4" id="KW-1185">Reference proteome</keyword>
<keyword evidence="2" id="KW-0408">Iron</keyword>
<keyword evidence="2" id="KW-0503">Monooxygenase</keyword>
<dbReference type="Gramene" id="FCD_00007404-RA">
    <property type="protein sequence ID" value="FCD_00007404-RA:cds"/>
    <property type="gene ID" value="FCD_00007404"/>
</dbReference>
<accession>A0AA88DVD1</accession>
<proteinExistence type="inferred from homology"/>
<evidence type="ECO:0008006" key="5">
    <source>
        <dbReference type="Google" id="ProtNLM"/>
    </source>
</evidence>
<dbReference type="PROSITE" id="PS00086">
    <property type="entry name" value="CYTOCHROME_P450"/>
    <property type="match status" value="1"/>
</dbReference>
<evidence type="ECO:0000256" key="2">
    <source>
        <dbReference type="RuleBase" id="RU000461"/>
    </source>
</evidence>
<gene>
    <name evidence="3" type="ORF">TIFTF001_031385</name>
</gene>
<organism evidence="3 4">
    <name type="scientific">Ficus carica</name>
    <name type="common">Common fig</name>
    <dbReference type="NCBI Taxonomy" id="3494"/>
    <lineage>
        <taxon>Eukaryota</taxon>
        <taxon>Viridiplantae</taxon>
        <taxon>Streptophyta</taxon>
        <taxon>Embryophyta</taxon>
        <taxon>Tracheophyta</taxon>
        <taxon>Spermatophyta</taxon>
        <taxon>Magnoliopsida</taxon>
        <taxon>eudicotyledons</taxon>
        <taxon>Gunneridae</taxon>
        <taxon>Pentapetalae</taxon>
        <taxon>rosids</taxon>
        <taxon>fabids</taxon>
        <taxon>Rosales</taxon>
        <taxon>Moraceae</taxon>
        <taxon>Ficeae</taxon>
        <taxon>Ficus</taxon>
    </lineage>
</organism>
<dbReference type="SUPFAM" id="SSF48264">
    <property type="entry name" value="Cytochrome P450"/>
    <property type="match status" value="1"/>
</dbReference>
<dbReference type="EMBL" id="BTGU01000127">
    <property type="protein sequence ID" value="GMN62293.1"/>
    <property type="molecule type" value="Genomic_DNA"/>
</dbReference>
<keyword evidence="2" id="KW-0479">Metal-binding</keyword>
<dbReference type="InterPro" id="IPR001128">
    <property type="entry name" value="Cyt_P450"/>
</dbReference>
<comment type="caution">
    <text evidence="3">The sequence shown here is derived from an EMBL/GenBank/DDBJ whole genome shotgun (WGS) entry which is preliminary data.</text>
</comment>
<keyword evidence="2" id="KW-0349">Heme</keyword>
<evidence type="ECO:0000256" key="1">
    <source>
        <dbReference type="ARBA" id="ARBA00010617"/>
    </source>
</evidence>
<evidence type="ECO:0000313" key="4">
    <source>
        <dbReference type="Proteomes" id="UP001187192"/>
    </source>
</evidence>
<sequence>MLGLSGEIPFIELNQKDAPHPERFLDSQVDSKGLNFEYIPFGAGRRTCPGTAFATPILSFHLHDCCTILTGKYPTRRCEKI</sequence>
<comment type="similarity">
    <text evidence="1 2">Belongs to the cytochrome P450 family.</text>
</comment>
<dbReference type="Proteomes" id="UP001187192">
    <property type="component" value="Unassembled WGS sequence"/>
</dbReference>
<dbReference type="Gene3D" id="1.10.630.10">
    <property type="entry name" value="Cytochrome P450"/>
    <property type="match status" value="1"/>
</dbReference>
<name>A0AA88DVD1_FICCA</name>
<dbReference type="GO" id="GO:0004497">
    <property type="term" value="F:monooxygenase activity"/>
    <property type="evidence" value="ECO:0007669"/>
    <property type="project" value="UniProtKB-KW"/>
</dbReference>
<dbReference type="Pfam" id="PF00067">
    <property type="entry name" value="p450"/>
    <property type="match status" value="1"/>
</dbReference>
<dbReference type="GO" id="GO:0005506">
    <property type="term" value="F:iron ion binding"/>
    <property type="evidence" value="ECO:0007669"/>
    <property type="project" value="InterPro"/>
</dbReference>
<dbReference type="PANTHER" id="PTHR47950">
    <property type="entry name" value="CYTOCHROME P450, FAMILY 76, SUBFAMILY C, POLYPEPTIDE 5-RELATED"/>
    <property type="match status" value="1"/>
</dbReference>
<protein>
    <recommendedName>
        <fullName evidence="5">Cytochrome P450</fullName>
    </recommendedName>
</protein>
<evidence type="ECO:0000313" key="3">
    <source>
        <dbReference type="EMBL" id="GMN62293.1"/>
    </source>
</evidence>